<evidence type="ECO:0000256" key="6">
    <source>
        <dbReference type="ARBA" id="ARBA00022884"/>
    </source>
</evidence>
<dbReference type="GO" id="GO:0016787">
    <property type="term" value="F:hydrolase activity"/>
    <property type="evidence" value="ECO:0007669"/>
    <property type="project" value="UniProtKB-KW"/>
</dbReference>
<comment type="caution">
    <text evidence="8">The sequence shown here is derived from an EMBL/GenBank/DDBJ whole genome shotgun (WGS) entry which is preliminary data.</text>
</comment>
<sequence>MKRRDLLRHLERHGCEFLREGGNHSVYVNRRTRKSSTVPRHNEIIDFLARKICKDLEIPPP</sequence>
<evidence type="ECO:0000256" key="5">
    <source>
        <dbReference type="ARBA" id="ARBA00022801"/>
    </source>
</evidence>
<evidence type="ECO:0000256" key="3">
    <source>
        <dbReference type="ARBA" id="ARBA00022722"/>
    </source>
</evidence>
<dbReference type="Proteomes" id="UP000230392">
    <property type="component" value="Unassembled WGS sequence"/>
</dbReference>
<keyword evidence="4" id="KW-0255">Endonuclease</keyword>
<dbReference type="SUPFAM" id="SSF54786">
    <property type="entry name" value="YcfA/nrd intein domain"/>
    <property type="match status" value="1"/>
</dbReference>
<evidence type="ECO:0000313" key="9">
    <source>
        <dbReference type="Proteomes" id="UP000230392"/>
    </source>
</evidence>
<evidence type="ECO:0000256" key="2">
    <source>
        <dbReference type="ARBA" id="ARBA00022649"/>
    </source>
</evidence>
<dbReference type="GO" id="GO:0003729">
    <property type="term" value="F:mRNA binding"/>
    <property type="evidence" value="ECO:0007669"/>
    <property type="project" value="InterPro"/>
</dbReference>
<keyword evidence="3" id="KW-0540">Nuclease</keyword>
<keyword evidence="2" id="KW-1277">Toxin-antitoxin system</keyword>
<accession>A0A2G9YBS5</accession>
<gene>
    <name evidence="8" type="ORF">COX46_00810</name>
</gene>
<dbReference type="EMBL" id="PCRF01000037">
    <property type="protein sequence ID" value="PIP16677.1"/>
    <property type="molecule type" value="Genomic_DNA"/>
</dbReference>
<comment type="similarity">
    <text evidence="1">Belongs to the HicA mRNA interferase family.</text>
</comment>
<keyword evidence="5" id="KW-0378">Hydrolase</keyword>
<keyword evidence="7" id="KW-0346">Stress response</keyword>
<evidence type="ECO:0000256" key="4">
    <source>
        <dbReference type="ARBA" id="ARBA00022759"/>
    </source>
</evidence>
<dbReference type="AlphaFoldDB" id="A0A2G9YBS5"/>
<reference evidence="8 9" key="1">
    <citation type="submission" date="2017-09" db="EMBL/GenBank/DDBJ databases">
        <title>Depth-based differentiation of microbial function through sediment-hosted aquifers and enrichment of novel symbionts in the deep terrestrial subsurface.</title>
        <authorList>
            <person name="Probst A.J."/>
            <person name="Ladd B."/>
            <person name="Jarett J.K."/>
            <person name="Geller-Mcgrath D.E."/>
            <person name="Sieber C.M."/>
            <person name="Emerson J.B."/>
            <person name="Anantharaman K."/>
            <person name="Thomas B.C."/>
            <person name="Malmstrom R."/>
            <person name="Stieglmeier M."/>
            <person name="Klingl A."/>
            <person name="Woyke T."/>
            <person name="Ryan C.M."/>
            <person name="Banfield J.F."/>
        </authorList>
    </citation>
    <scope>NUCLEOTIDE SEQUENCE [LARGE SCALE GENOMIC DNA]</scope>
    <source>
        <strain evidence="8">CG23_combo_of_CG06-09_8_20_14_all_48_7</strain>
    </source>
</reference>
<keyword evidence="6" id="KW-0694">RNA-binding</keyword>
<dbReference type="Pfam" id="PF07927">
    <property type="entry name" value="HicA_toxin"/>
    <property type="match status" value="1"/>
</dbReference>
<name>A0A2G9YBS5_9BACT</name>
<organism evidence="8 9">
    <name type="scientific">bacterium (Candidatus Ratteibacteria) CG23_combo_of_CG06-09_8_20_14_all_48_7</name>
    <dbReference type="NCBI Taxonomy" id="2014292"/>
    <lineage>
        <taxon>Bacteria</taxon>
        <taxon>Candidatus Ratteibacteria</taxon>
    </lineage>
</organism>
<dbReference type="Gene3D" id="3.30.920.30">
    <property type="entry name" value="Hypothetical protein"/>
    <property type="match status" value="1"/>
</dbReference>
<dbReference type="InterPro" id="IPR012933">
    <property type="entry name" value="HicA_mRNA_interferase"/>
</dbReference>
<evidence type="ECO:0000256" key="7">
    <source>
        <dbReference type="ARBA" id="ARBA00023016"/>
    </source>
</evidence>
<evidence type="ECO:0000256" key="1">
    <source>
        <dbReference type="ARBA" id="ARBA00006620"/>
    </source>
</evidence>
<proteinExistence type="inferred from homology"/>
<dbReference type="GO" id="GO:0004519">
    <property type="term" value="F:endonuclease activity"/>
    <property type="evidence" value="ECO:0007669"/>
    <property type="project" value="UniProtKB-KW"/>
</dbReference>
<dbReference type="InterPro" id="IPR038570">
    <property type="entry name" value="HicA_sf"/>
</dbReference>
<evidence type="ECO:0000313" key="8">
    <source>
        <dbReference type="EMBL" id="PIP16677.1"/>
    </source>
</evidence>
<protein>
    <submittedName>
        <fullName evidence="8">Addiction module toxin, HicA family</fullName>
    </submittedName>
</protein>